<dbReference type="KEGG" id="rfo:REIFOR_02817"/>
<keyword evidence="4 6" id="KW-0862">Zinc</keyword>
<keyword evidence="2" id="KW-0479">Metal-binding</keyword>
<dbReference type="Gene3D" id="3.30.2010.10">
    <property type="entry name" value="Metalloproteases ('zincins'), catalytic domain"/>
    <property type="match status" value="1"/>
</dbReference>
<feature type="domain" description="Peptidase M48" evidence="7">
    <location>
        <begin position="62"/>
        <end position="240"/>
    </location>
</feature>
<dbReference type="AlphaFoldDB" id="A0A2K8KT88"/>
<dbReference type="GO" id="GO:0016020">
    <property type="term" value="C:membrane"/>
    <property type="evidence" value="ECO:0007669"/>
    <property type="project" value="TreeGrafter"/>
</dbReference>
<keyword evidence="1 6" id="KW-0645">Protease</keyword>
<dbReference type="GO" id="GO:0051603">
    <property type="term" value="P:proteolysis involved in protein catabolic process"/>
    <property type="evidence" value="ECO:0007669"/>
    <property type="project" value="TreeGrafter"/>
</dbReference>
<dbReference type="PANTHER" id="PTHR22726">
    <property type="entry name" value="METALLOENDOPEPTIDASE OMA1"/>
    <property type="match status" value="1"/>
</dbReference>
<keyword evidence="9" id="KW-1185">Reference proteome</keyword>
<protein>
    <submittedName>
        <fullName evidence="8">Peptidase Ste24p, M48 family</fullName>
    </submittedName>
</protein>
<name>A0A2K8KT88_9GAMM</name>
<dbReference type="InterPro" id="IPR051156">
    <property type="entry name" value="Mito/Outer_Membr_Metalloprot"/>
</dbReference>
<dbReference type="GO" id="GO:0004222">
    <property type="term" value="F:metalloendopeptidase activity"/>
    <property type="evidence" value="ECO:0007669"/>
    <property type="project" value="InterPro"/>
</dbReference>
<dbReference type="InterPro" id="IPR001915">
    <property type="entry name" value="Peptidase_M48"/>
</dbReference>
<sequence length="265" mass="28705">MPLLMLTACNTMPTDGDFRARASDLLKTADNAADVDAEIRFGREVAARYLGVVDAVDNNELQRYVSTLGGYLAQYSGRSELVFHFRVVDSPTINAYAMPGGYIFLTSGTLALMRNEAELAGVLAHEIAHVREKHIVKALNIRGLGSGATLSQLASGASDAFRVALDQATDAALGILQADGLQQDDEFSADEIGLFIMVQAGYNPDAYSEFLARVSQAAGSDRAQMSQTHPSFVDRLDKIEVIKITHGLNDLDYALLVNRFKAFNP</sequence>
<proteinExistence type="inferred from homology"/>
<keyword evidence="3 6" id="KW-0378">Hydrolase</keyword>
<accession>A0A2K8KT88</accession>
<evidence type="ECO:0000259" key="7">
    <source>
        <dbReference type="Pfam" id="PF01435"/>
    </source>
</evidence>
<dbReference type="PANTHER" id="PTHR22726:SF1">
    <property type="entry name" value="METALLOENDOPEPTIDASE OMA1, MITOCHONDRIAL"/>
    <property type="match status" value="1"/>
</dbReference>
<evidence type="ECO:0000256" key="4">
    <source>
        <dbReference type="ARBA" id="ARBA00022833"/>
    </source>
</evidence>
<evidence type="ECO:0000256" key="2">
    <source>
        <dbReference type="ARBA" id="ARBA00022723"/>
    </source>
</evidence>
<comment type="cofactor">
    <cofactor evidence="6">
        <name>Zn(2+)</name>
        <dbReference type="ChEBI" id="CHEBI:29105"/>
    </cofactor>
    <text evidence="6">Binds 1 zinc ion per subunit.</text>
</comment>
<dbReference type="Proteomes" id="UP000229757">
    <property type="component" value="Chromosome"/>
</dbReference>
<dbReference type="EMBL" id="CP011797">
    <property type="protein sequence ID" value="ATX77938.1"/>
    <property type="molecule type" value="Genomic_DNA"/>
</dbReference>
<evidence type="ECO:0000256" key="1">
    <source>
        <dbReference type="ARBA" id="ARBA00022670"/>
    </source>
</evidence>
<reference evidence="8 9" key="1">
    <citation type="journal article" date="2017" name="Environ. Microbiol.">
        <title>Genomic and physiological analyses of 'Reinekea forsetii' reveal a versatile opportunistic lifestyle during spring algae blooms.</title>
        <authorList>
            <person name="Avci B."/>
            <person name="Hahnke R.L."/>
            <person name="Chafee M."/>
            <person name="Fischer T."/>
            <person name="Gruber-Vodicka H."/>
            <person name="Tegetmeyer H.E."/>
            <person name="Harder J."/>
            <person name="Fuchs B.M."/>
            <person name="Amann R.I."/>
            <person name="Teeling H."/>
        </authorList>
    </citation>
    <scope>NUCLEOTIDE SEQUENCE [LARGE SCALE GENOMIC DNA]</scope>
    <source>
        <strain evidence="8 9">Hel1_31_D35</strain>
    </source>
</reference>
<evidence type="ECO:0000256" key="3">
    <source>
        <dbReference type="ARBA" id="ARBA00022801"/>
    </source>
</evidence>
<dbReference type="OrthoDB" id="9810445at2"/>
<evidence type="ECO:0000313" key="8">
    <source>
        <dbReference type="EMBL" id="ATX77938.1"/>
    </source>
</evidence>
<keyword evidence="5 6" id="KW-0482">Metalloprotease</keyword>
<gene>
    <name evidence="8" type="ORF">REIFOR_02817</name>
</gene>
<comment type="similarity">
    <text evidence="6">Belongs to the peptidase M48 family.</text>
</comment>
<evidence type="ECO:0000256" key="6">
    <source>
        <dbReference type="RuleBase" id="RU003983"/>
    </source>
</evidence>
<dbReference type="Pfam" id="PF01435">
    <property type="entry name" value="Peptidase_M48"/>
    <property type="match status" value="1"/>
</dbReference>
<evidence type="ECO:0000313" key="9">
    <source>
        <dbReference type="Proteomes" id="UP000229757"/>
    </source>
</evidence>
<dbReference type="GO" id="GO:0046872">
    <property type="term" value="F:metal ion binding"/>
    <property type="evidence" value="ECO:0007669"/>
    <property type="project" value="UniProtKB-KW"/>
</dbReference>
<organism evidence="8 9">
    <name type="scientific">Reinekea forsetii</name>
    <dbReference type="NCBI Taxonomy" id="1336806"/>
    <lineage>
        <taxon>Bacteria</taxon>
        <taxon>Pseudomonadati</taxon>
        <taxon>Pseudomonadota</taxon>
        <taxon>Gammaproteobacteria</taxon>
        <taxon>Oceanospirillales</taxon>
        <taxon>Saccharospirillaceae</taxon>
        <taxon>Reinekea</taxon>
    </lineage>
</organism>
<dbReference type="RefSeq" id="WP_100258159.1">
    <property type="nucleotide sequence ID" value="NZ_CP011797.1"/>
</dbReference>
<evidence type="ECO:0000256" key="5">
    <source>
        <dbReference type="ARBA" id="ARBA00023049"/>
    </source>
</evidence>